<dbReference type="RefSeq" id="WP_108962541.1">
    <property type="nucleotide sequence ID" value="NZ_QEFB01000004.1"/>
</dbReference>
<accession>A0A2U1TFB5</accession>
<dbReference type="AlphaFoldDB" id="A0A2U1TFB5"/>
<keyword evidence="2" id="KW-0472">Membrane</keyword>
<comment type="caution">
    <text evidence="3">The sequence shown here is derived from an EMBL/GenBank/DDBJ whole genome shotgun (WGS) entry which is preliminary data.</text>
</comment>
<evidence type="ECO:0000256" key="2">
    <source>
        <dbReference type="SAM" id="Phobius"/>
    </source>
</evidence>
<feature type="compositionally biased region" description="Basic and acidic residues" evidence="1">
    <location>
        <begin position="370"/>
        <end position="384"/>
    </location>
</feature>
<dbReference type="EMBL" id="QEFB01000004">
    <property type="protein sequence ID" value="PWC07595.1"/>
    <property type="molecule type" value="Genomic_DNA"/>
</dbReference>
<feature type="compositionally biased region" description="Acidic residues" evidence="1">
    <location>
        <begin position="348"/>
        <end position="360"/>
    </location>
</feature>
<keyword evidence="2" id="KW-0812">Transmembrane</keyword>
<gene>
    <name evidence="3" type="ORF">DF223_06060</name>
</gene>
<name>A0A2U1TFB5_9MICO</name>
<feature type="transmembrane region" description="Helical" evidence="2">
    <location>
        <begin position="108"/>
        <end position="130"/>
    </location>
</feature>
<dbReference type="Proteomes" id="UP000244962">
    <property type="component" value="Unassembled WGS sequence"/>
</dbReference>
<protein>
    <submittedName>
        <fullName evidence="3">Uncharacterized protein</fullName>
    </submittedName>
</protein>
<keyword evidence="2" id="KW-1133">Transmembrane helix</keyword>
<evidence type="ECO:0000313" key="3">
    <source>
        <dbReference type="EMBL" id="PWC07595.1"/>
    </source>
</evidence>
<evidence type="ECO:0000256" key="1">
    <source>
        <dbReference type="SAM" id="MobiDB-lite"/>
    </source>
</evidence>
<reference evidence="4" key="1">
    <citation type="submission" date="2018-04" db="EMBL/GenBank/DDBJ databases">
        <authorList>
            <person name="Liu S."/>
            <person name="Wang Z."/>
            <person name="Li J."/>
        </authorList>
    </citation>
    <scope>NUCLEOTIDE SEQUENCE [LARGE SCALE GENOMIC DNA]</scope>
    <source>
        <strain evidence="4">622</strain>
    </source>
</reference>
<evidence type="ECO:0000313" key="4">
    <source>
        <dbReference type="Proteomes" id="UP000244962"/>
    </source>
</evidence>
<proteinExistence type="predicted"/>
<keyword evidence="4" id="KW-1185">Reference proteome</keyword>
<feature type="region of interest" description="Disordered" evidence="1">
    <location>
        <begin position="343"/>
        <end position="419"/>
    </location>
</feature>
<sequence>MRHDDAAQTPASGGAELLEHRLLEDGRIIDGAAADDDKFALSLPFNKTTTASAVSDTSPDADESARLALLLHSDRAEVSAEIAEQERVDRSTPPIYLPGNKQRQSRSILTIVVSIVAALALVGVGVVFAVKSQAATPEEAAFDAYATRQLAVAQANRELSATFDAIVTAKAEAETVNIVAAASLATVAGVADEVARAAAENQRISTTTSIAAITVTDPADTPYVVPEVSTESTLTEIAAGLDELSSEATRIEDSQTDLDAALLAVTEARDDFAAAFTAFVDTVPATALSITAANQDADQQWRDAVTTAVAALVSAAEKGAGAPELQAYAAAAFALQDENARVVREQETGQDEQEQEEQEEDTPRRAPIRPRGDSVPDTAPRSDEAEQSPVTPKPEAPPTVAPPQVEEPGPGESDEGAPA</sequence>
<organism evidence="3 4">
    <name type="scientific">Mycetocola zhujimingii</name>
    <dbReference type="NCBI Taxonomy" id="2079792"/>
    <lineage>
        <taxon>Bacteria</taxon>
        <taxon>Bacillati</taxon>
        <taxon>Actinomycetota</taxon>
        <taxon>Actinomycetes</taxon>
        <taxon>Micrococcales</taxon>
        <taxon>Microbacteriaceae</taxon>
        <taxon>Mycetocola</taxon>
    </lineage>
</organism>
<feature type="compositionally biased region" description="Pro residues" evidence="1">
    <location>
        <begin position="391"/>
        <end position="401"/>
    </location>
</feature>